<accession>A0A669CDP1</accession>
<dbReference type="Pfam" id="PF14228">
    <property type="entry name" value="MOR2-PAG1_mid"/>
    <property type="match status" value="2"/>
</dbReference>
<sequence>MAPVNVDPESKPGEFVLKSLFANFTLLSERKIRIIMAEPLEKPLNKSLQRGEDPQFDQLISSMSSLAEYCLPSILKTLFDWYKRQNGLEDESHEYRPRANTKSKNDEQQKDYLLERRDLAIDFIFSLVLIEVLKQIPLHPLLDGLIQEVVNLAFKHFKYKEGYLGPNTGNMHIVADLYAEVVGVVAQSRFPAVRKKFISELKELRQKEQSPYVIQSTISLIMGLKFFRIKMYPVEDFEASFQFMQECAQYFLEVKDKDIKHSLAGLFVEILVPVAATVKNEVNVPCLRNFVESLYDTTLDLSSRKKHSLVTFSPKHFYPKMARVALESLYRLLWVYMIRIKCESNTATQSRLTSITTTLFPKGSRSVVPRDMPLNIFVKIIQFIAQERLDFAMKEIIFDLLSVGKPAKAFSLNPERMNIGLRAFLVIADALQQKDGEPPMPNTGATLPSGNSLKKKKTYLSKTLTEEEAKLIGMSLYYSQVRKALDNILRHLDKEVGRCMMLTSVQMLNKEPEDMITGERKPKIDLFRTCVAAIPRILPDGMSKPELIDLLSRLTVHMDDELRLISQNSLQSLLLDFSDWREDVLFGYTHFLLREVQDTHQCLQDASVKLLLQLLTQWRLALQLQGKIPRLPERSPHCSVLHAVEGLALLLLCSCQISTRKLAVGVLREIRCLFTALGHDDDKPMIEVMDQLSPAVMDSFVHVAVSDSSTLPLSHHVDLQWLVEWTARLVSSSYDVKSPSHVWIFAQCVKDPWVLCLHIFLRQEHLPKHCPIALGYAWPYVFTRLQLLLPLVDPNSPVNAKKTSTAGASDSYISLWRNYLILCLGVAKPSIMSPGHLRASTPEITATTPDGSVTYDNKVLISVSVCFTYLFIFSAESLEITESLVLGFGCTNALVFRYWNNNVHNSNKIHILKLTTCLCFQNKKRRERRDLLRLQLLRIFELLANAGVISDSTNGALERDSLALGALFLEYVDLTRMLLEAENEKELDVLKDIRAHFSGMVANLIQFILSLVLTLIHHRRFLFPQQSLRHHLFILFSQWAGPFSVMFTPLDRYSDRNHQITRYQYSALKAMSAVLCCGPVFDNVGLSTDGYLYKWLDNILACHDLRVHRLGCEVVILLLELNPDQINLFNWAVDRCFTGSYQLASGCFKAIATVCGNRNYPCDLVTLLNLVLFKASDTSREIYEISMQLMQVLESKLCAYSKRMVEQKPGNILYGTHGPLPPLYSVSLAQLSIQLASMYPELTLPLFSEVSQRFPTTHPNGRQIMLSYLLPWLSNIELVDTGLLPPASSPCTPEEEPRGQARGLGASPSLRGNGWGSLQATSLVLNNLMFMTAKYGDEVPGPEIENAWNALVSNERWSNNLRVTLQFLISLCGVSSDTTLLPYVRIKKVVIYMCRNNTIQTMEELLFELQQTDPVNPVVLHCDNPPFYRFAASNKAPTSQTGEGMCSCHSLRARAHNRLESRYSNSSGGSYEDEKNDPLPPYAGWLLSILETNRPQPLPMPVNGGCWAPLVDYLPETITPRGPLHRCNIAVIFMTEMVVDHSVREDWALHLPLLLHALFLGKHNSTHVAARVTFMWWYWWWVYSAWSTVLLLHRSLGPLWVHEDITPKNPNSKSTEQLSNFLRHVVSVFKESKSDFHLEQQLSDVALQTALCSSSRHYAGRSFQIFRALKQPINNHAVSDLVSRLVEVVGEHGDEVQGYVMEVLLTLESVVVNLAECLKNSDLMAALTRTSSPDFVTSDKLMNRKSTGQLNFPGPGFVGLSSQRHQRSYSVPKKFGECSNQSSDPPRSATLDRIQACNSHGLARTGRSSGSCTSSTNRIDPSVLSDPAHVSHPSSILATVFWVAVSLMESDFEFEYQMSLRLVHKLLSKVPLDRAENRERLEKLQAQLRWSGFSGIQQLLLKGFTSQATSDLTLQLFCQLTPVSRVPVVDSSQSIGFPLNVLCLLPHLVQHFSHPTQFCKESAERIAQVCLVEKNTKLSHLAHVMTLYKTRSYTRDPFSWVSVVCRYLHEAFSDITLNMVTYMAEVSASIYENVSYLSLFFRIAHLLDVSMEAGARMFSKWFVLIICWKPVLFTVQPTVHWKDALNILKLVVSRSASLVHPVYGHTQGDLSNLEVSRVWDGSAKALPGKTLDFTFDISETPVIGRRFDELQGSGGREGKARAMAVTRSTSSTSSGSNSNTILVPVSWRRPQLSQKRTREKLVSVLSLCGQEVGLTKNPSVIFSSCGDLDMMEVRESGVSSEDGGTREDTLDDTASEQQFRVFRDFDFLDVELEDGEGETVDNFNWGVRRRSLDSTELGDLLEESQHSGSTPSLGHEDPHDSDESSEEEESSTSQSLSHSQLVRSLSSRKNLTGHFSWMFCLYCPIFSIFEILFDPVRYIFQILIVPGANSTDSVLSHLCCYSLRDDVDDLEDLGFPPPPSPFFSAILAAFQPTVCDDAEEAWRCHINQLVTDSDGSCAVYTFQVFSSLFKNIQGKFCTLTKDVATYLGEGLRGIGSKFLRSSQMLTTCSDCPTIYIDADTIMSYGLLEKMKFSALELQEYLDTYNTKEEAAVSVSARLLISSFKCQLELCQRLYKLHFQLLLLFQSYCSLIGQVHAISSVLNNFFVLFRRQWPNGVFGGSSESEVQTLLNVYFRHQTLGQTGTIALVGSRQDLSLICSKLLELNGEIRDMIRHAQGYRVVTTYLPDSSASATSL</sequence>
<reference evidence="6" key="2">
    <citation type="submission" date="2025-08" db="UniProtKB">
        <authorList>
            <consortium name="Ensembl"/>
        </authorList>
    </citation>
    <scope>IDENTIFICATION</scope>
</reference>
<keyword evidence="7" id="KW-1185">Reference proteome</keyword>
<name>A0A669CDP1_ORENI</name>
<dbReference type="Ensembl" id="ENSONIT00000077201.1">
    <property type="protein sequence ID" value="ENSONIP00000044961.1"/>
    <property type="gene ID" value="ENSONIG00000012676.2"/>
</dbReference>
<dbReference type="GeneTree" id="ENSGT00610000086058"/>
<proteinExistence type="predicted"/>
<dbReference type="InterPro" id="IPR025614">
    <property type="entry name" value="Cell_morpho_N"/>
</dbReference>
<dbReference type="InterPro" id="IPR045842">
    <property type="entry name" value="Fry_C"/>
</dbReference>
<feature type="domain" description="Protein furry C-terminal" evidence="5">
    <location>
        <begin position="2608"/>
        <end position="2694"/>
    </location>
</feature>
<feature type="domain" description="Cell morphogenesis protein C-terminal" evidence="3">
    <location>
        <begin position="1839"/>
        <end position="2095"/>
    </location>
</feature>
<dbReference type="InterPro" id="IPR025481">
    <property type="entry name" value="Cell_Morphogen_C"/>
</dbReference>
<dbReference type="Pfam" id="PF14225">
    <property type="entry name" value="MOR2-PAG1_C"/>
    <property type="match status" value="1"/>
</dbReference>
<organism evidence="6 7">
    <name type="scientific">Oreochromis niloticus</name>
    <name type="common">Nile tilapia</name>
    <name type="synonym">Tilapia nilotica</name>
    <dbReference type="NCBI Taxonomy" id="8128"/>
    <lineage>
        <taxon>Eukaryota</taxon>
        <taxon>Metazoa</taxon>
        <taxon>Chordata</taxon>
        <taxon>Craniata</taxon>
        <taxon>Vertebrata</taxon>
        <taxon>Euteleostomi</taxon>
        <taxon>Actinopterygii</taxon>
        <taxon>Neopterygii</taxon>
        <taxon>Teleostei</taxon>
        <taxon>Neoteleostei</taxon>
        <taxon>Acanthomorphata</taxon>
        <taxon>Ovalentaria</taxon>
        <taxon>Cichlomorphae</taxon>
        <taxon>Cichliformes</taxon>
        <taxon>Cichlidae</taxon>
        <taxon>African cichlids</taxon>
        <taxon>Pseudocrenilabrinae</taxon>
        <taxon>Oreochromini</taxon>
        <taxon>Oreochromis</taxon>
    </lineage>
</organism>
<feature type="domain" description="Cell morphogenesis protein N-terminal" evidence="2">
    <location>
        <begin position="115"/>
        <end position="312"/>
    </location>
</feature>
<dbReference type="PANTHER" id="PTHR12295">
    <property type="entry name" value="FURRY-RELATED"/>
    <property type="match status" value="1"/>
</dbReference>
<reference evidence="7" key="1">
    <citation type="submission" date="2012-01" db="EMBL/GenBank/DDBJ databases">
        <title>The Genome Sequence of Oreochromis niloticus (Nile Tilapia).</title>
        <authorList>
            <consortium name="Broad Institute Genome Assembly Team"/>
            <consortium name="Broad Institute Sequencing Platform"/>
            <person name="Di Palma F."/>
            <person name="Johnson J."/>
            <person name="Lander E.S."/>
            <person name="Lindblad-Toh K."/>
        </authorList>
    </citation>
    <scope>NUCLEOTIDE SEQUENCE [LARGE SCALE GENOMIC DNA]</scope>
</reference>
<dbReference type="GO" id="GO:0030427">
    <property type="term" value="C:site of polarized growth"/>
    <property type="evidence" value="ECO:0007669"/>
    <property type="project" value="TreeGrafter"/>
</dbReference>
<dbReference type="Pfam" id="PF14222">
    <property type="entry name" value="MOR2-PAG1_N"/>
    <property type="match status" value="2"/>
</dbReference>
<evidence type="ECO:0000313" key="6">
    <source>
        <dbReference type="Ensembl" id="ENSONIP00000044961.1"/>
    </source>
</evidence>
<protein>
    <submittedName>
        <fullName evidence="6">FRY microtubule binding protein</fullName>
    </submittedName>
</protein>
<dbReference type="GO" id="GO:0000902">
    <property type="term" value="P:cell morphogenesis"/>
    <property type="evidence" value="ECO:0007669"/>
    <property type="project" value="InterPro"/>
</dbReference>
<dbReference type="Proteomes" id="UP000005207">
    <property type="component" value="Linkage group LG10"/>
</dbReference>
<dbReference type="InterPro" id="IPR039867">
    <property type="entry name" value="Furry/Tao3/Mor2"/>
</dbReference>
<feature type="domain" description="Cell morphogenesis central region" evidence="4">
    <location>
        <begin position="1598"/>
        <end position="1687"/>
    </location>
</feature>
<feature type="domain" description="Cell morphogenesis central region" evidence="4">
    <location>
        <begin position="1118"/>
        <end position="1278"/>
    </location>
</feature>
<dbReference type="GO" id="GO:0005938">
    <property type="term" value="C:cell cortex"/>
    <property type="evidence" value="ECO:0007669"/>
    <property type="project" value="TreeGrafter"/>
</dbReference>
<dbReference type="PANTHER" id="PTHR12295:SF29">
    <property type="entry name" value="PROTEIN FURRY HOMOLOG"/>
    <property type="match status" value="1"/>
</dbReference>
<evidence type="ECO:0000259" key="5">
    <source>
        <dbReference type="Pfam" id="PF19421"/>
    </source>
</evidence>
<feature type="domain" description="Protein furry C-terminal" evidence="5">
    <location>
        <begin position="2122"/>
        <end position="2350"/>
    </location>
</feature>
<dbReference type="GO" id="GO:0031175">
    <property type="term" value="P:neuron projection development"/>
    <property type="evidence" value="ECO:0007669"/>
    <property type="project" value="TreeGrafter"/>
</dbReference>
<feature type="region of interest" description="Disordered" evidence="1">
    <location>
        <begin position="2234"/>
        <end position="2255"/>
    </location>
</feature>
<evidence type="ECO:0000259" key="2">
    <source>
        <dbReference type="Pfam" id="PF14222"/>
    </source>
</evidence>
<evidence type="ECO:0000259" key="4">
    <source>
        <dbReference type="Pfam" id="PF14228"/>
    </source>
</evidence>
<reference evidence="6" key="3">
    <citation type="submission" date="2025-09" db="UniProtKB">
        <authorList>
            <consortium name="Ensembl"/>
        </authorList>
    </citation>
    <scope>IDENTIFICATION</scope>
</reference>
<evidence type="ECO:0000256" key="1">
    <source>
        <dbReference type="SAM" id="MobiDB-lite"/>
    </source>
</evidence>
<dbReference type="Pfam" id="PF19421">
    <property type="entry name" value="Fry_C"/>
    <property type="match status" value="3"/>
</dbReference>
<feature type="region of interest" description="Disordered" evidence="1">
    <location>
        <begin position="1285"/>
        <end position="1308"/>
    </location>
</feature>
<feature type="region of interest" description="Disordered" evidence="1">
    <location>
        <begin position="2302"/>
        <end position="2338"/>
    </location>
</feature>
<feature type="domain" description="Protein furry C-terminal" evidence="5">
    <location>
        <begin position="2405"/>
        <end position="2600"/>
    </location>
</feature>
<evidence type="ECO:0000313" key="7">
    <source>
        <dbReference type="Proteomes" id="UP000005207"/>
    </source>
</evidence>
<dbReference type="InterPro" id="IPR029473">
    <property type="entry name" value="MOR2-PAG1_mid"/>
</dbReference>
<feature type="domain" description="Cell morphogenesis protein N-terminal" evidence="2">
    <location>
        <begin position="321"/>
        <end position="618"/>
    </location>
</feature>
<gene>
    <name evidence="6" type="primary">fryb</name>
</gene>
<evidence type="ECO:0000259" key="3">
    <source>
        <dbReference type="Pfam" id="PF14225"/>
    </source>
</evidence>